<evidence type="ECO:0000256" key="1">
    <source>
        <dbReference type="ARBA" id="ARBA00009995"/>
    </source>
</evidence>
<reference evidence="3" key="1">
    <citation type="journal article" date="2013" name="Science">
        <title>The Amborella genome and the evolution of flowering plants.</title>
        <authorList>
            <consortium name="Amborella Genome Project"/>
        </authorList>
    </citation>
    <scope>NUCLEOTIDE SEQUENCE [LARGE SCALE GENOMIC DNA]</scope>
</reference>
<dbReference type="HOGENOM" id="CLU_001724_6_4_1"/>
<protein>
    <submittedName>
        <fullName evidence="2">Uncharacterized protein</fullName>
    </submittedName>
</protein>
<dbReference type="Gene3D" id="3.40.50.2000">
    <property type="entry name" value="Glycogen Phosphorylase B"/>
    <property type="match status" value="1"/>
</dbReference>
<gene>
    <name evidence="2" type="ORF">AMTR_s00038p00214760</name>
</gene>
<dbReference type="AlphaFoldDB" id="U5D2U8"/>
<dbReference type="eggNOG" id="KOG1192">
    <property type="taxonomic scope" value="Eukaryota"/>
</dbReference>
<dbReference type="SUPFAM" id="SSF53756">
    <property type="entry name" value="UDP-Glycosyltransferase/glycogen phosphorylase"/>
    <property type="match status" value="1"/>
</dbReference>
<accession>U5D2U8</accession>
<proteinExistence type="inferred from homology"/>
<keyword evidence="3" id="KW-1185">Reference proteome</keyword>
<dbReference type="Gramene" id="ERN14678">
    <property type="protein sequence ID" value="ERN14678"/>
    <property type="gene ID" value="AMTR_s00038p00214760"/>
</dbReference>
<organism evidence="2 3">
    <name type="scientific">Amborella trichopoda</name>
    <dbReference type="NCBI Taxonomy" id="13333"/>
    <lineage>
        <taxon>Eukaryota</taxon>
        <taxon>Viridiplantae</taxon>
        <taxon>Streptophyta</taxon>
        <taxon>Embryophyta</taxon>
        <taxon>Tracheophyta</taxon>
        <taxon>Spermatophyta</taxon>
        <taxon>Magnoliopsida</taxon>
        <taxon>Amborellales</taxon>
        <taxon>Amborellaceae</taxon>
        <taxon>Amborella</taxon>
    </lineage>
</organism>
<dbReference type="OMA" id="QSHIKPM"/>
<dbReference type="Proteomes" id="UP000017836">
    <property type="component" value="Unassembled WGS sequence"/>
</dbReference>
<dbReference type="EMBL" id="KI392532">
    <property type="protein sequence ID" value="ERN14678.1"/>
    <property type="molecule type" value="Genomic_DNA"/>
</dbReference>
<dbReference type="PANTHER" id="PTHR11926">
    <property type="entry name" value="GLUCOSYL/GLUCURONOSYL TRANSFERASES"/>
    <property type="match status" value="1"/>
</dbReference>
<name>U5D2U8_AMBTC</name>
<comment type="similarity">
    <text evidence="1">Belongs to the UDP-glycosyltransferase family.</text>
</comment>
<dbReference type="PANTHER" id="PTHR11926:SF774">
    <property type="entry name" value="UDP-GLYCOSYLTRANSFERASE 85A1-RELATED"/>
    <property type="match status" value="1"/>
</dbReference>
<evidence type="ECO:0000313" key="3">
    <source>
        <dbReference type="Proteomes" id="UP000017836"/>
    </source>
</evidence>
<sequence>MGSKYEHKPHAVCVPAPAKVHIIPMMQLAKLLHARGFHITFVNSEYNHKRLLKSRGPDPSMGVHGFVFESILDGLLPIEIEATQSVPDLCYYTR</sequence>
<evidence type="ECO:0000313" key="2">
    <source>
        <dbReference type="EMBL" id="ERN14678.1"/>
    </source>
</evidence>